<dbReference type="PANTHER" id="PTHR21432:SF13">
    <property type="entry name" value="ACETYL-COA HYDROLASE"/>
    <property type="match status" value="1"/>
</dbReference>
<keyword evidence="5" id="KW-1185">Reference proteome</keyword>
<evidence type="ECO:0000259" key="3">
    <source>
        <dbReference type="Pfam" id="PF13336"/>
    </source>
</evidence>
<feature type="domain" description="Acetyl-CoA hydrolase/transferase C-terminal" evidence="3">
    <location>
        <begin position="306"/>
        <end position="460"/>
    </location>
</feature>
<sequence>MFTRHLRRAFLPLLKEQRNSHGVPFAKNTRAFPIAGRPAPRFVSAEEAVSSIPSGAHIYIHGHAATPTELCDALCDRALSDGYKYNFSHIILSGNVRWGKKELYGKIRSNCLFICGSMRQAVIDGAADYTPVFLVDIPALYYDKIVPVDYALVSVSPPDEHGYCSLGVDVDCTSAAINSAKHIIALVNPSMPRTFGDGTVHSSHFSAMVKTDRLIYHKAVPEQIGEAEQKIGKLIAENLVENGATLQLGIGGIPDSTLASMKNHKDLGIHTEMMCDGILDLLESNVINNQAKAFMPGKNVASFAYGSMRFFQHVNNNPLFHFASCGWTNHQDIIRRNSKMTAINACIEVDLTGQVVSDSIGERFYSGFGGQVDFITNACKGYDGRGKSILAMTSRTEKGRPKIVPTIAQGAGVVCTRAHTHHLVTEYGIASLFGKSVRQRAYELINIAHPDDRESLEKEAFKRMKVMPSREN</sequence>
<dbReference type="PANTHER" id="PTHR21432">
    <property type="entry name" value="ACETYL-COA HYDROLASE-RELATED"/>
    <property type="match status" value="1"/>
</dbReference>
<dbReference type="Pfam" id="PF02550">
    <property type="entry name" value="AcetylCoA_hydro"/>
    <property type="match status" value="1"/>
</dbReference>
<dbReference type="InterPro" id="IPR046433">
    <property type="entry name" value="ActCoA_hydro"/>
</dbReference>
<feature type="domain" description="Acetyl-CoA hydrolase/transferase N-terminal" evidence="2">
    <location>
        <begin position="43"/>
        <end position="205"/>
    </location>
</feature>
<dbReference type="SUPFAM" id="SSF100950">
    <property type="entry name" value="NagB/RpiA/CoA transferase-like"/>
    <property type="match status" value="2"/>
</dbReference>
<dbReference type="Gene3D" id="3.30.750.70">
    <property type="entry name" value="4-hydroxybutyrate coenzyme like domains"/>
    <property type="match status" value="1"/>
</dbReference>
<evidence type="ECO:0000313" key="5">
    <source>
        <dbReference type="Proteomes" id="UP001177023"/>
    </source>
</evidence>
<reference evidence="4" key="1">
    <citation type="submission" date="2023-06" db="EMBL/GenBank/DDBJ databases">
        <authorList>
            <person name="Delattre M."/>
        </authorList>
    </citation>
    <scope>NUCLEOTIDE SEQUENCE</scope>
    <source>
        <strain evidence="4">AF72</strain>
    </source>
</reference>
<accession>A0AA36CIV7</accession>
<dbReference type="Pfam" id="PF13336">
    <property type="entry name" value="AcetylCoA_hyd_C"/>
    <property type="match status" value="1"/>
</dbReference>
<dbReference type="GO" id="GO:0006083">
    <property type="term" value="P:acetate metabolic process"/>
    <property type="evidence" value="ECO:0007669"/>
    <property type="project" value="InterPro"/>
</dbReference>
<dbReference type="AlphaFoldDB" id="A0AA36CIV7"/>
<dbReference type="GO" id="GO:0005739">
    <property type="term" value="C:mitochondrion"/>
    <property type="evidence" value="ECO:0007669"/>
    <property type="project" value="TreeGrafter"/>
</dbReference>
<name>A0AA36CIV7_9BILA</name>
<protein>
    <recommendedName>
        <fullName evidence="6">Acetyl-CoA hydrolase</fullName>
    </recommendedName>
</protein>
<evidence type="ECO:0000256" key="1">
    <source>
        <dbReference type="ARBA" id="ARBA00009632"/>
    </source>
</evidence>
<comment type="similarity">
    <text evidence="1">Belongs to the acetyl-CoA hydrolase/transferase family.</text>
</comment>
<dbReference type="Gene3D" id="3.40.1080.10">
    <property type="entry name" value="Glutaconate Coenzyme A-transferase"/>
    <property type="match status" value="1"/>
</dbReference>
<gene>
    <name evidence="4" type="ORF">MSPICULIGERA_LOCUS7669</name>
</gene>
<dbReference type="InterPro" id="IPR038460">
    <property type="entry name" value="AcetylCoA_hyd_C_sf"/>
</dbReference>
<dbReference type="InterPro" id="IPR003702">
    <property type="entry name" value="ActCoA_hydro_N"/>
</dbReference>
<organism evidence="4 5">
    <name type="scientific">Mesorhabditis spiculigera</name>
    <dbReference type="NCBI Taxonomy" id="96644"/>
    <lineage>
        <taxon>Eukaryota</taxon>
        <taxon>Metazoa</taxon>
        <taxon>Ecdysozoa</taxon>
        <taxon>Nematoda</taxon>
        <taxon>Chromadorea</taxon>
        <taxon>Rhabditida</taxon>
        <taxon>Rhabditina</taxon>
        <taxon>Rhabditomorpha</taxon>
        <taxon>Rhabditoidea</taxon>
        <taxon>Rhabditidae</taxon>
        <taxon>Mesorhabditinae</taxon>
        <taxon>Mesorhabditis</taxon>
    </lineage>
</organism>
<evidence type="ECO:0008006" key="6">
    <source>
        <dbReference type="Google" id="ProtNLM"/>
    </source>
</evidence>
<dbReference type="InterPro" id="IPR026888">
    <property type="entry name" value="AcetylCoA_hyd_C"/>
</dbReference>
<evidence type="ECO:0000259" key="2">
    <source>
        <dbReference type="Pfam" id="PF02550"/>
    </source>
</evidence>
<dbReference type="Gene3D" id="3.40.1080.20">
    <property type="entry name" value="Acetyl-CoA hydrolase/transferase C-terminal domain"/>
    <property type="match status" value="1"/>
</dbReference>
<evidence type="ECO:0000313" key="4">
    <source>
        <dbReference type="EMBL" id="CAJ0569179.1"/>
    </source>
</evidence>
<dbReference type="Proteomes" id="UP001177023">
    <property type="component" value="Unassembled WGS sequence"/>
</dbReference>
<feature type="non-terminal residue" evidence="4">
    <location>
        <position position="1"/>
    </location>
</feature>
<comment type="caution">
    <text evidence="4">The sequence shown here is derived from an EMBL/GenBank/DDBJ whole genome shotgun (WGS) entry which is preliminary data.</text>
</comment>
<dbReference type="EMBL" id="CATQJA010001970">
    <property type="protein sequence ID" value="CAJ0569179.1"/>
    <property type="molecule type" value="Genomic_DNA"/>
</dbReference>
<proteinExistence type="inferred from homology"/>
<dbReference type="GO" id="GO:0008775">
    <property type="term" value="F:acetate CoA-transferase activity"/>
    <property type="evidence" value="ECO:0007669"/>
    <property type="project" value="InterPro"/>
</dbReference>
<dbReference type="InterPro" id="IPR037171">
    <property type="entry name" value="NagB/RpiA_transferase-like"/>
</dbReference>